<feature type="compositionally biased region" description="Low complexity" evidence="2">
    <location>
        <begin position="374"/>
        <end position="395"/>
    </location>
</feature>
<dbReference type="GO" id="GO:0003729">
    <property type="term" value="F:mRNA binding"/>
    <property type="evidence" value="ECO:0007669"/>
    <property type="project" value="TreeGrafter"/>
</dbReference>
<dbReference type="VEuPathDB" id="VectorBase:ADAR2_007494"/>
<feature type="compositionally biased region" description="Low complexity" evidence="2">
    <location>
        <begin position="602"/>
        <end position="612"/>
    </location>
</feature>
<feature type="region of interest" description="Disordered" evidence="2">
    <location>
        <begin position="161"/>
        <end position="183"/>
    </location>
</feature>
<feature type="compositionally biased region" description="Pro residues" evidence="2">
    <location>
        <begin position="659"/>
        <end position="675"/>
    </location>
</feature>
<feature type="compositionally biased region" description="Polar residues" evidence="2">
    <location>
        <begin position="546"/>
        <end position="555"/>
    </location>
</feature>
<dbReference type="Pfam" id="PF14438">
    <property type="entry name" value="SM-ATX"/>
    <property type="match status" value="1"/>
</dbReference>
<dbReference type="FunCoup" id="W5JCQ0">
    <property type="interactions" value="1388"/>
</dbReference>
<feature type="domain" description="Sm" evidence="3">
    <location>
        <begin position="56"/>
        <end position="135"/>
    </location>
</feature>
<feature type="compositionally biased region" description="Polar residues" evidence="2">
    <location>
        <begin position="512"/>
        <end position="531"/>
    </location>
</feature>
<dbReference type="PROSITE" id="PS52002">
    <property type="entry name" value="SM"/>
    <property type="match status" value="1"/>
</dbReference>
<dbReference type="GO" id="GO:0034063">
    <property type="term" value="P:stress granule assembly"/>
    <property type="evidence" value="ECO:0007669"/>
    <property type="project" value="TreeGrafter"/>
</dbReference>
<protein>
    <recommendedName>
        <fullName evidence="3">Sm domain-containing protein</fullName>
    </recommendedName>
</protein>
<evidence type="ECO:0000256" key="1">
    <source>
        <dbReference type="ARBA" id="ARBA00007503"/>
    </source>
</evidence>
<dbReference type="InterPro" id="IPR045117">
    <property type="entry name" value="ATXN2-like"/>
</dbReference>
<dbReference type="PANTHER" id="PTHR12854">
    <property type="entry name" value="ATAXIN 2-RELATED"/>
    <property type="match status" value="1"/>
</dbReference>
<dbReference type="AlphaFoldDB" id="W5JCQ0"/>
<feature type="compositionally biased region" description="Low complexity" evidence="2">
    <location>
        <begin position="767"/>
        <end position="801"/>
    </location>
</feature>
<reference evidence="4" key="3">
    <citation type="journal article" date="2013" name="Nucleic Acids Res.">
        <title>The genome of Anopheles darlingi, the main neotropical malaria vector.</title>
        <authorList>
            <person name="Marinotti O."/>
            <person name="Cerqueira G.C."/>
            <person name="de Almeida L.G."/>
            <person name="Ferro M.I."/>
            <person name="Loreto E.L."/>
            <person name="Zaha A."/>
            <person name="Teixeira S.M."/>
            <person name="Wespiser A.R."/>
            <person name="Almeida E Silva A."/>
            <person name="Schlindwein A.D."/>
            <person name="Pacheco A.C."/>
            <person name="Silva A.L."/>
            <person name="Graveley B.R."/>
            <person name="Walenz B.P."/>
            <person name="Lima Bde A."/>
            <person name="Ribeiro C.A."/>
            <person name="Nunes-Silva C.G."/>
            <person name="de Carvalho C.R."/>
            <person name="Soares C.M."/>
            <person name="de Menezes C.B."/>
            <person name="Matiolli C."/>
            <person name="Caffrey D."/>
            <person name="Araujo D.A."/>
            <person name="de Oliveira D.M."/>
            <person name="Golenbock D."/>
            <person name="Grisard E.C."/>
            <person name="Fantinatti-Garboggini F."/>
            <person name="de Carvalho F.M."/>
            <person name="Barcellos F.G."/>
            <person name="Prosdocimi F."/>
            <person name="May G."/>
            <person name="Azevedo Junior G.M."/>
            <person name="Guimaraes G.M."/>
            <person name="Goldman G.H."/>
            <person name="Padilha I.Q."/>
            <person name="Batista Jda S."/>
            <person name="Ferro J.A."/>
            <person name="Ribeiro J.M."/>
            <person name="Fietto J.L."/>
            <person name="Dabbas K.M."/>
            <person name="Cerdeira L."/>
            <person name="Agnez-Lima L.F."/>
            <person name="Brocchi M."/>
            <person name="de Carvalho M.O."/>
            <person name="Teixeira Mde M."/>
            <person name="Diniz Maia Mde M."/>
            <person name="Goldman M.H."/>
            <person name="Cruz Schneider M.P."/>
            <person name="Felipe M.S."/>
            <person name="Hungria M."/>
            <person name="Nicolas M.F."/>
            <person name="Pereira M."/>
            <person name="Montes M.A."/>
            <person name="Cantao M.E."/>
            <person name="Vincentz M."/>
            <person name="Rafael M.S."/>
            <person name="Silverman N."/>
            <person name="Stoco P.H."/>
            <person name="Souza R.C."/>
            <person name="Vicentini R."/>
            <person name="Gazzinelli R.T."/>
            <person name="Neves Rde O."/>
            <person name="Silva R."/>
            <person name="Astolfi-Filho S."/>
            <person name="Maciel T.E."/>
            <person name="Urmenyi T.P."/>
            <person name="Tadei W.P."/>
            <person name="Camargo E.P."/>
            <person name="de Vasconcelos A.T."/>
        </authorList>
    </citation>
    <scope>NUCLEOTIDE SEQUENCE</scope>
</reference>
<dbReference type="SMART" id="SM01272">
    <property type="entry name" value="LsmAD"/>
    <property type="match status" value="1"/>
</dbReference>
<feature type="compositionally biased region" description="Low complexity" evidence="2">
    <location>
        <begin position="824"/>
        <end position="854"/>
    </location>
</feature>
<dbReference type="GO" id="GO:0010494">
    <property type="term" value="C:cytoplasmic stress granule"/>
    <property type="evidence" value="ECO:0007669"/>
    <property type="project" value="TreeGrafter"/>
</dbReference>
<proteinExistence type="inferred from homology"/>
<accession>W5JCQ0</accession>
<organism evidence="4">
    <name type="scientific">Anopheles darlingi</name>
    <name type="common">Mosquito</name>
    <dbReference type="NCBI Taxonomy" id="43151"/>
    <lineage>
        <taxon>Eukaryota</taxon>
        <taxon>Metazoa</taxon>
        <taxon>Ecdysozoa</taxon>
        <taxon>Arthropoda</taxon>
        <taxon>Hexapoda</taxon>
        <taxon>Insecta</taxon>
        <taxon>Pterygota</taxon>
        <taxon>Neoptera</taxon>
        <taxon>Endopterygota</taxon>
        <taxon>Diptera</taxon>
        <taxon>Nematocera</taxon>
        <taxon>Culicoidea</taxon>
        <taxon>Culicidae</taxon>
        <taxon>Anophelinae</taxon>
        <taxon>Anopheles</taxon>
    </lineage>
</organism>
<evidence type="ECO:0000259" key="3">
    <source>
        <dbReference type="PROSITE" id="PS52002"/>
    </source>
</evidence>
<reference evidence="4" key="1">
    <citation type="journal article" date="2010" name="BMC Genomics">
        <title>Combination of measures distinguishes pre-miRNAs from other stem-loops in the genome of the newly sequenced Anopheles darlingi.</title>
        <authorList>
            <person name="Mendes N.D."/>
            <person name="Freitas A.T."/>
            <person name="Vasconcelos A.T."/>
            <person name="Sagot M.F."/>
        </authorList>
    </citation>
    <scope>NUCLEOTIDE SEQUENCE</scope>
</reference>
<comment type="caution">
    <text evidence="4">The sequence shown here is derived from an EMBL/GenBank/DDBJ whole genome shotgun (WGS) entry which is preliminary data.</text>
</comment>
<feature type="compositionally biased region" description="Low complexity" evidence="2">
    <location>
        <begin position="726"/>
        <end position="743"/>
    </location>
</feature>
<feature type="compositionally biased region" description="Pro residues" evidence="2">
    <location>
        <begin position="419"/>
        <end position="434"/>
    </location>
</feature>
<dbReference type="VEuPathDB" id="VectorBase:ADAC100528"/>
<feature type="compositionally biased region" description="Pro residues" evidence="2">
    <location>
        <begin position="882"/>
        <end position="896"/>
    </location>
</feature>
<dbReference type="InterPro" id="IPR047575">
    <property type="entry name" value="Sm"/>
</dbReference>
<evidence type="ECO:0000256" key="2">
    <source>
        <dbReference type="SAM" id="MobiDB-lite"/>
    </source>
</evidence>
<dbReference type="eggNOG" id="KOG2375">
    <property type="taxonomic scope" value="Eukaryota"/>
</dbReference>
<feature type="compositionally biased region" description="Low complexity" evidence="2">
    <location>
        <begin position="435"/>
        <end position="500"/>
    </location>
</feature>
<dbReference type="HOGENOM" id="CLU_282884_0_0_1"/>
<feature type="compositionally biased region" description="Pro residues" evidence="2">
    <location>
        <begin position="396"/>
        <end position="405"/>
    </location>
</feature>
<feature type="region of interest" description="Disordered" evidence="2">
    <location>
        <begin position="1016"/>
        <end position="1057"/>
    </location>
</feature>
<dbReference type="InterPro" id="IPR009604">
    <property type="entry name" value="LsmAD_domain"/>
</dbReference>
<dbReference type="InterPro" id="IPR025852">
    <property type="entry name" value="SM_dom_ATX"/>
</dbReference>
<dbReference type="Pfam" id="PF06741">
    <property type="entry name" value="LsmAD"/>
    <property type="match status" value="1"/>
</dbReference>
<dbReference type="InParanoid" id="W5JCQ0"/>
<feature type="compositionally biased region" description="Low complexity" evidence="2">
    <location>
        <begin position="272"/>
        <end position="292"/>
    </location>
</feature>
<feature type="compositionally biased region" description="Low complexity" evidence="2">
    <location>
        <begin position="301"/>
        <end position="344"/>
    </location>
</feature>
<feature type="region of interest" description="Disordered" evidence="2">
    <location>
        <begin position="272"/>
        <end position="555"/>
    </location>
</feature>
<name>W5JCQ0_ANODA</name>
<feature type="region of interest" description="Disordered" evidence="2">
    <location>
        <begin position="593"/>
        <end position="916"/>
    </location>
</feature>
<sequence length="1103" mass="118689">MSKRNKTRPGPASGQHHHIATQVHPLVNDMLSRTVILPMTQRQRSIQAEGIYNNPPFMHAATSHVGNIVQIHTTAGHIYEGVFRTFSSQFQVVLEMAHRIEVGADQKTKIIVETHCDRLIFKANDIVTIAAKDVDPEYATRDTFKTDTAISRCNGTSWLEDRELEPWDPSGGTGLNGDHGDHSLELDSNADGWDVNDMFRKNETIYGLHSTFDQSLSGYTVPIQKRDSEEFKVQELEAEKIANEIENNPVYKERIDIENGDEEAAFAAVVRPPNASPAGGGSAATQPAAATNAGGGLNDKNSNNISSNSSSSSTTSSSHSINANSNTNSNNINNNNANSSTTSTMSVDKYVVPNKRKPGQQGGKLVKNTPPPLANNNNNGSPVVVPSQQQQQQQQPPSPHAPPPHKNSYGQMMSQPQHQQPPPQQQHQQPPPQQQQPSLVAGNQQQHGAGAGGMQQQQHPQYGLHANQSPYVHVQHQQQPPTPQQQQQQQQQQAHGQPPVMNKMNGDGGGQINVNSNQKPLPQRNVRQYQNAPAPVTYSEPPPSLNPQQMSGPMQNMSTKPPMHMAHPHHTVVTHMPPPAVVADGVVMQQHHVAMPPPPMMAPANQQQQQQTQPPPQPQRTGVVRNRDMEIDNLRKFGQDFKLAPPQQPQPTMPNVHQQPPPPTPVAQQQGPPPSQQQQQQQQQLPPPTVTSQSQQEHHPGSSPDNVKLQPVVVPPQHNEPPPATTPTQQQQQQQNQASQTTGPSGGSGGMLPAPHLLSQQPPPSGAPQQQVTQPSAQPPQTVTQQQQPGSGSPPQTQPQPNHVQGTPGVVVIVGNGSPANVLSPPASTPSTVSAGSESAAGATNSSSSSNGATDPSKPAGTATKKVFTLNPAAKPFTPRSPSTPNPSRPHTPQTPGPAALAQGSYQPPQPPTHQVIPQPFVMQYVVNSSSFQTAQQHPHATQPTRIRNGRQVPVGASQIQVAAATGQPLLAPSPLQMLTPYGPTIHPSSFQAGPPFHQPYRIYDTPQPAQLQYLAATPPSSTPSPGQPHQQYHPGPQPSPAGGGPPAYAQVHHQQPTPYPVPICPIPQVVPTIYQNMTSAPQQNHHQQNLHVMHVAQHPTAQ</sequence>
<dbReference type="STRING" id="43151.W5JCQ0"/>
<feature type="compositionally biased region" description="Basic and acidic residues" evidence="2">
    <location>
        <begin position="625"/>
        <end position="639"/>
    </location>
</feature>
<feature type="compositionally biased region" description="Low complexity" evidence="2">
    <location>
        <begin position="676"/>
        <end position="695"/>
    </location>
</feature>
<dbReference type="EMBL" id="ADMH02001893">
    <property type="protein sequence ID" value="ETN60604.1"/>
    <property type="molecule type" value="Genomic_DNA"/>
</dbReference>
<dbReference type="OMA" id="MRVYQDQ"/>
<reference evidence="4" key="2">
    <citation type="submission" date="2010-05" db="EMBL/GenBank/DDBJ databases">
        <authorList>
            <person name="Almeida L.G."/>
            <person name="Nicolas M.F."/>
            <person name="Souza R.C."/>
            <person name="Vasconcelos A.T.R."/>
        </authorList>
    </citation>
    <scope>NUCLEOTIDE SEQUENCE</scope>
</reference>
<evidence type="ECO:0000313" key="4">
    <source>
        <dbReference type="EMBL" id="ETN60604.1"/>
    </source>
</evidence>
<feature type="region of interest" description="Disordered" evidence="2">
    <location>
        <begin position="1"/>
        <end position="23"/>
    </location>
</feature>
<dbReference type="PANTHER" id="PTHR12854:SF7">
    <property type="entry name" value="ATAXIN-2 HOMOLOG"/>
    <property type="match status" value="1"/>
</dbReference>
<gene>
    <name evidence="4" type="ORF">AND_007759</name>
</gene>
<comment type="similarity">
    <text evidence="1">Belongs to the ataxin-2 family.</text>
</comment>